<organism evidence="2">
    <name type="scientific">Pogona barbata</name>
    <name type="common">Bearded dragon</name>
    <dbReference type="NCBI Taxonomy" id="52202"/>
    <lineage>
        <taxon>Eukaryota</taxon>
        <taxon>Metazoa</taxon>
        <taxon>Chordata</taxon>
        <taxon>Craniata</taxon>
        <taxon>Vertebrata</taxon>
        <taxon>Euteleostomi</taxon>
        <taxon>Lepidosauria</taxon>
        <taxon>Squamata</taxon>
        <taxon>Bifurcata</taxon>
        <taxon>Unidentata</taxon>
        <taxon>Episquamata</taxon>
        <taxon>Toxicofera</taxon>
        <taxon>Iguania</taxon>
        <taxon>Acrodonta</taxon>
        <taxon>Agamidae</taxon>
        <taxon>Amphibolurinae</taxon>
        <taxon>Pogona</taxon>
    </lineage>
</organism>
<name>Q2XXP0_POGBA</name>
<keyword evidence="1" id="KW-0732">Signal</keyword>
<sequence>MKFLYLLCAVLFLGLLQAPGVTEAIKSYAKCERRRGTACYSVVCPRGTKTIGKCNWYQKMLPKCHWQVIPPPLGRC</sequence>
<accession>Q2XXP0</accession>
<dbReference type="EMBL" id="DQ139905">
    <property type="protein sequence ID" value="AAZ75611.1"/>
    <property type="molecule type" value="mRNA"/>
</dbReference>
<dbReference type="AlphaFoldDB" id="Q2XXP0"/>
<evidence type="ECO:0000256" key="1">
    <source>
        <dbReference type="SAM" id="SignalP"/>
    </source>
</evidence>
<reference evidence="2" key="1">
    <citation type="journal article" date="2006" name="Nature">
        <title>Early evolution of the venom system in lizards and snakes.</title>
        <authorList>
            <person name="Fry B.G."/>
            <person name="Vidal N."/>
            <person name="Norman J.A."/>
            <person name="Vonk F.J."/>
            <person name="Scheib H."/>
            <person name="Ramjan S.F.R."/>
            <person name="Kuruppu S."/>
            <person name="Fung K."/>
            <person name="Blair Hedges S."/>
            <person name="Richardson M.K."/>
            <person name="Hodgson W.C."/>
            <person name="Ignjatovic V."/>
            <person name="Summerhayes R."/>
            <person name="Kochva E."/>
        </authorList>
    </citation>
    <scope>NUCLEOTIDE SEQUENCE</scope>
    <source>
        <tissue evidence="2">Incipient maxillary venom glands</tissue>
    </source>
</reference>
<evidence type="ECO:0000313" key="2">
    <source>
        <dbReference type="EMBL" id="AAZ75611.1"/>
    </source>
</evidence>
<protein>
    <submittedName>
        <fullName evidence="2">CLP-POGU1</fullName>
    </submittedName>
</protein>
<feature type="signal peptide" evidence="1">
    <location>
        <begin position="1"/>
        <end position="24"/>
    </location>
</feature>
<proteinExistence type="evidence at transcript level"/>
<feature type="chain" id="PRO_5004218549" evidence="1">
    <location>
        <begin position="25"/>
        <end position="76"/>
    </location>
</feature>